<dbReference type="PANTHER" id="PTHR21137">
    <property type="entry name" value="ODORANT RECEPTOR"/>
    <property type="match status" value="1"/>
</dbReference>
<dbReference type="Pfam" id="PF02949">
    <property type="entry name" value="7tm_6"/>
    <property type="match status" value="1"/>
</dbReference>
<evidence type="ECO:0000256" key="2">
    <source>
        <dbReference type="ARBA" id="ARBA00022606"/>
    </source>
</evidence>
<dbReference type="EnsemblMetazoa" id="XM_031927644">
    <property type="protein sequence ID" value="XP_031783504"/>
    <property type="gene ID" value="LOC100463145"/>
</dbReference>
<feature type="transmembrane region" description="Helical" evidence="9">
    <location>
        <begin position="195"/>
        <end position="214"/>
    </location>
</feature>
<sequence>MGKWRESKSEFYEDRLFVINKKFLQILGRWPYQAKRSRIFLLSLYFVGILTVVVAELIHFVRVIRIKDIPKIIDCLPALIFTYGAMVMIFNSMIKFAEMRQILGKIEENWLSARDAEEYALLKEFAEEGRFLIIGYTLCIIGSLATYSLEPLVPQILDKLSPLNESRPIKTFLEVEYLVDHRRYYTAIYLHNMQAACWVILTVLAIDAYFVMIVQHACSMFAVLGLRIGKIGSGSPERIASGRIIECLKLHKSCIEFAGLIESSFTASLLLQLFLNMVVISVTGVQTINRREQPGEMLKFSLSSLSVMTRLFYISWPGQKMIDHSLRVRELVCSVAWYELPAGSRRLLLLMLLRSSRACHITAGGMFPMNFETYCRVSFRGFIKITWPSISLSLSLSLSPALFQLMQTSMSYFTMILSTQ</sequence>
<name>A0A7M7Q8N2_NASVI</name>
<evidence type="ECO:0000256" key="1">
    <source>
        <dbReference type="ARBA" id="ARBA00004141"/>
    </source>
</evidence>
<dbReference type="GO" id="GO:0005886">
    <property type="term" value="C:plasma membrane"/>
    <property type="evidence" value="ECO:0007669"/>
    <property type="project" value="UniProtKB-SubCell"/>
</dbReference>
<evidence type="ECO:0000313" key="10">
    <source>
        <dbReference type="EnsemblMetazoa" id="XP_031783504"/>
    </source>
</evidence>
<proteinExistence type="inferred from homology"/>
<feature type="transmembrane region" description="Helical" evidence="9">
    <location>
        <begin position="39"/>
        <end position="60"/>
    </location>
</feature>
<evidence type="ECO:0000256" key="6">
    <source>
        <dbReference type="ARBA" id="ARBA00023136"/>
    </source>
</evidence>
<accession>A0A7M7Q8N2</accession>
<keyword evidence="11" id="KW-1185">Reference proteome</keyword>
<comment type="similarity">
    <text evidence="9">Belongs to the insect chemoreceptor superfamily. Heteromeric odorant receptor channel (TC 1.A.69) family.</text>
</comment>
<keyword evidence="3 9" id="KW-0812">Transmembrane</keyword>
<keyword evidence="5 9" id="KW-1133">Transmembrane helix</keyword>
<keyword evidence="8 9" id="KW-0807">Transducer</keyword>
<comment type="caution">
    <text evidence="9">Lacks conserved residue(s) required for the propagation of feature annotation.</text>
</comment>
<keyword evidence="4 9" id="KW-0552">Olfaction</keyword>
<dbReference type="Proteomes" id="UP000002358">
    <property type="component" value="Chromosome 3"/>
</dbReference>
<keyword evidence="6 9" id="KW-0472">Membrane</keyword>
<feature type="transmembrane region" description="Helical" evidence="9">
    <location>
        <begin position="72"/>
        <end position="94"/>
    </location>
</feature>
<evidence type="ECO:0000256" key="5">
    <source>
        <dbReference type="ARBA" id="ARBA00022989"/>
    </source>
</evidence>
<dbReference type="GO" id="GO:0007165">
    <property type="term" value="P:signal transduction"/>
    <property type="evidence" value="ECO:0007669"/>
    <property type="project" value="UniProtKB-KW"/>
</dbReference>
<evidence type="ECO:0000256" key="9">
    <source>
        <dbReference type="RuleBase" id="RU351113"/>
    </source>
</evidence>
<dbReference type="InterPro" id="IPR004117">
    <property type="entry name" value="7tm6_olfct_rcpt"/>
</dbReference>
<dbReference type="AlphaFoldDB" id="A0A7M7Q8N2"/>
<organism evidence="10 11">
    <name type="scientific">Nasonia vitripennis</name>
    <name type="common">Parasitic wasp</name>
    <dbReference type="NCBI Taxonomy" id="7425"/>
    <lineage>
        <taxon>Eukaryota</taxon>
        <taxon>Metazoa</taxon>
        <taxon>Ecdysozoa</taxon>
        <taxon>Arthropoda</taxon>
        <taxon>Hexapoda</taxon>
        <taxon>Insecta</taxon>
        <taxon>Pterygota</taxon>
        <taxon>Neoptera</taxon>
        <taxon>Endopterygota</taxon>
        <taxon>Hymenoptera</taxon>
        <taxon>Apocrita</taxon>
        <taxon>Proctotrupomorpha</taxon>
        <taxon>Chalcidoidea</taxon>
        <taxon>Pteromalidae</taxon>
        <taxon>Pteromalinae</taxon>
        <taxon>Nasonia</taxon>
    </lineage>
</organism>
<evidence type="ECO:0000256" key="7">
    <source>
        <dbReference type="ARBA" id="ARBA00023170"/>
    </source>
</evidence>
<comment type="subcellular location">
    <subcellularLocation>
        <location evidence="9">Cell membrane</location>
        <topology evidence="9">Multi-pass membrane protein</topology>
    </subcellularLocation>
    <subcellularLocation>
        <location evidence="1">Membrane</location>
        <topology evidence="1">Multi-pass membrane protein</topology>
    </subcellularLocation>
</comment>
<reference evidence="10" key="1">
    <citation type="submission" date="2021-01" db="UniProtKB">
        <authorList>
            <consortium name="EnsemblMetazoa"/>
        </authorList>
    </citation>
    <scope>IDENTIFICATION</scope>
</reference>
<dbReference type="PANTHER" id="PTHR21137:SF43">
    <property type="entry name" value="ODORANT RECEPTOR 47A-RELATED"/>
    <property type="match status" value="1"/>
</dbReference>
<protein>
    <recommendedName>
        <fullName evidence="9">Odorant receptor</fullName>
    </recommendedName>
</protein>
<dbReference type="SMR" id="A0A7M7Q8N2"/>
<keyword evidence="2 9" id="KW-0716">Sensory transduction</keyword>
<evidence type="ECO:0000256" key="4">
    <source>
        <dbReference type="ARBA" id="ARBA00022725"/>
    </source>
</evidence>
<evidence type="ECO:0000256" key="3">
    <source>
        <dbReference type="ARBA" id="ARBA00022692"/>
    </source>
</evidence>
<dbReference type="GO" id="GO:0005549">
    <property type="term" value="F:odorant binding"/>
    <property type="evidence" value="ECO:0007669"/>
    <property type="project" value="InterPro"/>
</dbReference>
<evidence type="ECO:0000256" key="8">
    <source>
        <dbReference type="ARBA" id="ARBA00023224"/>
    </source>
</evidence>
<keyword evidence="7 9" id="KW-0675">Receptor</keyword>
<evidence type="ECO:0000313" key="11">
    <source>
        <dbReference type="Proteomes" id="UP000002358"/>
    </source>
</evidence>
<dbReference type="GO" id="GO:0004984">
    <property type="term" value="F:olfactory receptor activity"/>
    <property type="evidence" value="ECO:0007669"/>
    <property type="project" value="InterPro"/>
</dbReference>
<dbReference type="GeneID" id="100463145"/>
<dbReference type="RefSeq" id="XP_031783504.1">
    <property type="nucleotide sequence ID" value="XM_031927644.1"/>
</dbReference>